<accession>A0A1G2THY3</accession>
<sequence length="95" mass="10471">MDTKQSCTDLLCSELAILKLLASVGGYVVSQDGYWRVAYSLQSALAESESGRIRCPETIPNLIRHGFLRTTRENSKVWEINDTGRLAAAKQLSAP</sequence>
<gene>
    <name evidence="1" type="ORF">A3D49_02200</name>
</gene>
<dbReference type="AlphaFoldDB" id="A0A1G2THY3"/>
<proteinExistence type="predicted"/>
<dbReference type="Proteomes" id="UP000177279">
    <property type="component" value="Unassembled WGS sequence"/>
</dbReference>
<reference evidence="1 2" key="1">
    <citation type="journal article" date="2016" name="Nat. Commun.">
        <title>Thousands of microbial genomes shed light on interconnected biogeochemical processes in an aquifer system.</title>
        <authorList>
            <person name="Anantharaman K."/>
            <person name="Brown C.T."/>
            <person name="Hug L.A."/>
            <person name="Sharon I."/>
            <person name="Castelle C.J."/>
            <person name="Probst A.J."/>
            <person name="Thomas B.C."/>
            <person name="Singh A."/>
            <person name="Wilkins M.J."/>
            <person name="Karaoz U."/>
            <person name="Brodie E.L."/>
            <person name="Williams K.H."/>
            <person name="Hubbard S.S."/>
            <person name="Banfield J.F."/>
        </authorList>
    </citation>
    <scope>NUCLEOTIDE SEQUENCE [LARGE SCALE GENOMIC DNA]</scope>
</reference>
<evidence type="ECO:0000313" key="2">
    <source>
        <dbReference type="Proteomes" id="UP000177279"/>
    </source>
</evidence>
<protein>
    <submittedName>
        <fullName evidence="1">Uncharacterized protein</fullName>
    </submittedName>
</protein>
<evidence type="ECO:0000313" key="1">
    <source>
        <dbReference type="EMBL" id="OHA96896.1"/>
    </source>
</evidence>
<name>A0A1G2THY3_9BACT</name>
<organism evidence="1 2">
    <name type="scientific">Candidatus Zambryskibacteria bacterium RIFCSPHIGHO2_02_FULL_43_37</name>
    <dbReference type="NCBI Taxonomy" id="1802749"/>
    <lineage>
        <taxon>Bacteria</taxon>
        <taxon>Candidatus Zambryskiibacteriota</taxon>
    </lineage>
</organism>
<dbReference type="EMBL" id="MHVS01000003">
    <property type="protein sequence ID" value="OHA96896.1"/>
    <property type="molecule type" value="Genomic_DNA"/>
</dbReference>
<comment type="caution">
    <text evidence="1">The sequence shown here is derived from an EMBL/GenBank/DDBJ whole genome shotgun (WGS) entry which is preliminary data.</text>
</comment>